<dbReference type="AlphaFoldDB" id="A0A6J4JX80"/>
<reference evidence="1" key="1">
    <citation type="submission" date="2020-02" db="EMBL/GenBank/DDBJ databases">
        <authorList>
            <person name="Meier V. D."/>
        </authorList>
    </citation>
    <scope>NUCLEOTIDE SEQUENCE</scope>
    <source>
        <strain evidence="1">AVDCRST_MAG11</strain>
    </source>
</reference>
<dbReference type="EMBL" id="CADCTU010000009">
    <property type="protein sequence ID" value="CAA9289850.1"/>
    <property type="molecule type" value="Genomic_DNA"/>
</dbReference>
<protein>
    <submittedName>
        <fullName evidence="1">Uncharacterized protein</fullName>
    </submittedName>
</protein>
<evidence type="ECO:0000313" key="1">
    <source>
        <dbReference type="EMBL" id="CAA9289850.1"/>
    </source>
</evidence>
<organism evidence="1">
    <name type="scientific">uncultured Gemmatimonadaceae bacterium</name>
    <dbReference type="NCBI Taxonomy" id="246130"/>
    <lineage>
        <taxon>Bacteria</taxon>
        <taxon>Pseudomonadati</taxon>
        <taxon>Gemmatimonadota</taxon>
        <taxon>Gemmatimonadia</taxon>
        <taxon>Gemmatimonadales</taxon>
        <taxon>Gemmatimonadaceae</taxon>
        <taxon>environmental samples</taxon>
    </lineage>
</organism>
<gene>
    <name evidence="1" type="ORF">AVDCRST_MAG11-32</name>
</gene>
<accession>A0A6J4JX80</accession>
<name>A0A6J4JX80_9BACT</name>
<proteinExistence type="predicted"/>
<sequence>MRVSRASQHTALDAPVDAAWRPEPGGYALRASVPLGALGALGREARVVRLDVVVNETGPDRARRRGQLVLSGGAGDFVYLRGDRQPLERLIPFAIDDV</sequence>